<evidence type="ECO:0000259" key="15">
    <source>
        <dbReference type="PROSITE" id="PS50109"/>
    </source>
</evidence>
<dbReference type="Gene3D" id="1.20.120.160">
    <property type="entry name" value="HPT domain"/>
    <property type="match status" value="1"/>
</dbReference>
<keyword evidence="18" id="KW-0418">Kinase</keyword>
<dbReference type="InterPro" id="IPR008207">
    <property type="entry name" value="Sig_transdc_His_kin_Hpt_dom"/>
</dbReference>
<dbReference type="Gene3D" id="1.10.287.130">
    <property type="match status" value="1"/>
</dbReference>
<dbReference type="InterPro" id="IPR036641">
    <property type="entry name" value="HPT_dom_sf"/>
</dbReference>
<dbReference type="Pfam" id="PF00072">
    <property type="entry name" value="Response_reg"/>
    <property type="match status" value="1"/>
</dbReference>
<dbReference type="InterPro" id="IPR004358">
    <property type="entry name" value="Sig_transdc_His_kin-like_C"/>
</dbReference>
<dbReference type="EC" id="2.7.13.3" evidence="3"/>
<keyword evidence="7" id="KW-0547">Nucleotide-binding</keyword>
<evidence type="ECO:0000313" key="19">
    <source>
        <dbReference type="Proteomes" id="UP000183613"/>
    </source>
</evidence>
<dbReference type="GO" id="GO:0005524">
    <property type="term" value="F:ATP binding"/>
    <property type="evidence" value="ECO:0007669"/>
    <property type="project" value="UniProtKB-KW"/>
</dbReference>
<dbReference type="InterPro" id="IPR005467">
    <property type="entry name" value="His_kinase_dom"/>
</dbReference>
<evidence type="ECO:0000256" key="11">
    <source>
        <dbReference type="ARBA" id="ARBA00023136"/>
    </source>
</evidence>
<proteinExistence type="predicted"/>
<keyword evidence="11 14" id="KW-0472">Membrane</keyword>
<feature type="transmembrane region" description="Helical" evidence="14">
    <location>
        <begin position="361"/>
        <end position="384"/>
    </location>
</feature>
<keyword evidence="4" id="KW-1003">Cell membrane</keyword>
<dbReference type="SMART" id="SM00388">
    <property type="entry name" value="HisKA"/>
    <property type="match status" value="1"/>
</dbReference>
<dbReference type="Pfam" id="PF01627">
    <property type="entry name" value="Hpt"/>
    <property type="match status" value="1"/>
</dbReference>
<keyword evidence="18" id="KW-0808">Transferase</keyword>
<feature type="transmembrane region" description="Helical" evidence="14">
    <location>
        <begin position="55"/>
        <end position="74"/>
    </location>
</feature>
<evidence type="ECO:0000256" key="9">
    <source>
        <dbReference type="ARBA" id="ARBA00022989"/>
    </source>
</evidence>
<dbReference type="Pfam" id="PF02518">
    <property type="entry name" value="HATPase_c"/>
    <property type="match status" value="1"/>
</dbReference>
<dbReference type="AlphaFoldDB" id="A0A1H5GHU0"/>
<keyword evidence="8" id="KW-0067">ATP-binding</keyword>
<feature type="domain" description="Histidine kinase" evidence="15">
    <location>
        <begin position="526"/>
        <end position="745"/>
    </location>
</feature>
<dbReference type="PROSITE" id="PS50109">
    <property type="entry name" value="HIS_KIN"/>
    <property type="match status" value="1"/>
</dbReference>
<evidence type="ECO:0000256" key="10">
    <source>
        <dbReference type="ARBA" id="ARBA00023012"/>
    </source>
</evidence>
<dbReference type="InterPro" id="IPR011006">
    <property type="entry name" value="CheY-like_superfamily"/>
</dbReference>
<dbReference type="SMART" id="SM00448">
    <property type="entry name" value="REC"/>
    <property type="match status" value="1"/>
</dbReference>
<dbReference type="PROSITE" id="PS50894">
    <property type="entry name" value="HPT"/>
    <property type="match status" value="1"/>
</dbReference>
<dbReference type="PROSITE" id="PS50110">
    <property type="entry name" value="RESPONSE_REGULATORY"/>
    <property type="match status" value="1"/>
</dbReference>
<dbReference type="InterPro" id="IPR036097">
    <property type="entry name" value="HisK_dim/P_sf"/>
</dbReference>
<evidence type="ECO:0000259" key="17">
    <source>
        <dbReference type="PROSITE" id="PS50894"/>
    </source>
</evidence>
<keyword evidence="6 14" id="KW-0812">Transmembrane</keyword>
<dbReference type="CDD" id="cd16922">
    <property type="entry name" value="HATPase_EvgS-ArcB-TorS-like"/>
    <property type="match status" value="1"/>
</dbReference>
<dbReference type="InterPro" id="IPR036890">
    <property type="entry name" value="HATPase_C_sf"/>
</dbReference>
<protein>
    <recommendedName>
        <fullName evidence="3">histidine kinase</fullName>
        <ecNumber evidence="3">2.7.13.3</ecNumber>
    </recommendedName>
</protein>
<dbReference type="SUPFAM" id="SSF52172">
    <property type="entry name" value="CheY-like"/>
    <property type="match status" value="1"/>
</dbReference>
<evidence type="ECO:0000256" key="13">
    <source>
        <dbReference type="PROSITE-ProRule" id="PRU00169"/>
    </source>
</evidence>
<dbReference type="CDD" id="cd00082">
    <property type="entry name" value="HisKA"/>
    <property type="match status" value="1"/>
</dbReference>
<dbReference type="Pfam" id="PF00512">
    <property type="entry name" value="HisKA"/>
    <property type="match status" value="1"/>
</dbReference>
<evidence type="ECO:0000256" key="3">
    <source>
        <dbReference type="ARBA" id="ARBA00012438"/>
    </source>
</evidence>
<dbReference type="PRINTS" id="PR00344">
    <property type="entry name" value="BCTRLSENSOR"/>
</dbReference>
<evidence type="ECO:0000256" key="5">
    <source>
        <dbReference type="ARBA" id="ARBA00022553"/>
    </source>
</evidence>
<comment type="catalytic activity">
    <reaction evidence="1">
        <text>ATP + protein L-histidine = ADP + protein N-phospho-L-histidine.</text>
        <dbReference type="EC" id="2.7.13.3"/>
    </reaction>
</comment>
<accession>A0A1H5GHU0</accession>
<feature type="domain" description="HPt" evidence="17">
    <location>
        <begin position="1016"/>
        <end position="1111"/>
    </location>
</feature>
<feature type="modified residue" description="Phosphohistidine" evidence="12">
    <location>
        <position position="1055"/>
    </location>
</feature>
<evidence type="ECO:0000313" key="18">
    <source>
        <dbReference type="EMBL" id="SEE14738.1"/>
    </source>
</evidence>
<dbReference type="PANTHER" id="PTHR45339:SF1">
    <property type="entry name" value="HYBRID SIGNAL TRANSDUCTION HISTIDINE KINASE J"/>
    <property type="match status" value="1"/>
</dbReference>
<evidence type="ECO:0000256" key="4">
    <source>
        <dbReference type="ARBA" id="ARBA00022475"/>
    </source>
</evidence>
<reference evidence="18" key="1">
    <citation type="submission" date="2016-10" db="EMBL/GenBank/DDBJ databases">
        <authorList>
            <person name="Varghese N."/>
            <person name="Submissions S."/>
        </authorList>
    </citation>
    <scope>NUCLEOTIDE SEQUENCE [LARGE SCALE GENOMIC DNA]</scope>
    <source>
        <strain evidence="18">LMG 25555</strain>
    </source>
</reference>
<evidence type="ECO:0000256" key="8">
    <source>
        <dbReference type="ARBA" id="ARBA00022840"/>
    </source>
</evidence>
<keyword evidence="9 14" id="KW-1133">Transmembrane helix</keyword>
<comment type="caution">
    <text evidence="18">The sequence shown here is derived from an EMBL/GenBank/DDBJ whole genome shotgun (WGS) entry which is preliminary data.</text>
</comment>
<dbReference type="InterPro" id="IPR003661">
    <property type="entry name" value="HisK_dim/P_dom"/>
</dbReference>
<sequence length="1117" mass="122940">MQFGGGEPHQTIPVLLLSVSLACSSCQRNQRHLIMKQAKVRLGALALSSMRLHKLMFLLIWLALLLVSMSYWAVNRVLQEEWEKTDFDFARLMESIHEHKGFLRTAALSYGQASDNLSMDIKPRVQTELMRQGDERLYLNSDTLKSLPFTVSQRGSFTPDNMQGAYAFGVQLTDLFAAYWSNSYHSAPQVFVFSPANQFTIAVPGIDDTREYAWLFKSNFFEVEKRLHDALVPARDAINSEHLVWLRAPPDLIQNHKYIVGAIGVDISPRFMPAPDEDGTVVLAALVDVSDVSDQKRLLMRPTNSRLTLISPAGDVLLGDDPQVGKLPLGLSFTRDGLRFKLSSGGTEPWIGLYATSYQNFFGYAIWPVMGAVCLLLLFVLIGWRVNRWYRAQIIEPAQRASQSLTESEEFSRVMLDSAPVGLCVVERGTGVVLLENQRAHEWQGTPELIALLKRDYDAQEPGEVQIEVAGRHLQACFAFTRYKGKDVVLCGFNDVTRHVDDANLMEQARRSADEASKAKTMFLATMSHEIRTPLYGVLGNIELLELTPLNGRQHEYLQTIQRSSTVLFQLISDVLDVSKIESGQMAVETKTFSPLDVFEDAVRSYSAAASNKGLKIFACADATLPALLCGDAVRIRQIINNLLSNAIKFTDSGQVVLRLKVTDIESGHVSLQWQVSDSGVGISEQQLSLLFKPFSQVGGSERAGGAGLGLSICSRLSELMGANLRVVSEPGLGSSFSLHIRLPIVSGSLVNSADIDLDEVSIYVHAPFKDVGQSLIDWLGRWGARAKVLPASETKDSNAILLDVDPDPLQASQWQGERVIATASGRSLPQRTSRGWEVNAHDIRAIARTLMQVARGTVPEVTASVAEPVANMALSVLVAEDNPINREILKEQLQALGVQVTLAEDGVQALLRWDEASFDLVITDVNMPRLDGYQLARRLRELDPQVPIIGVTANALREEGEQCLEAGMNVWLVKPLSLTTLRQTLSAYCPQSARGQLPALEVPAAVLPADDLEGWITLSPMMQRLFITTMQEDLAKAQQALQEANTSKLVGHVHRMHGSFATVGAVTLTAACNECENALLNEPLSLESSSGIKALLQRLNNVVSRLVDGELNPGDK</sequence>
<dbReference type="EMBL" id="FNUD01000002">
    <property type="protein sequence ID" value="SEE14738.1"/>
    <property type="molecule type" value="Genomic_DNA"/>
</dbReference>
<evidence type="ECO:0000256" key="7">
    <source>
        <dbReference type="ARBA" id="ARBA00022741"/>
    </source>
</evidence>
<evidence type="ECO:0000256" key="6">
    <source>
        <dbReference type="ARBA" id="ARBA00022692"/>
    </source>
</evidence>
<evidence type="ECO:0000256" key="2">
    <source>
        <dbReference type="ARBA" id="ARBA00004651"/>
    </source>
</evidence>
<dbReference type="InterPro" id="IPR003594">
    <property type="entry name" value="HATPase_dom"/>
</dbReference>
<evidence type="ECO:0000256" key="12">
    <source>
        <dbReference type="PROSITE-ProRule" id="PRU00110"/>
    </source>
</evidence>
<feature type="domain" description="Response regulatory" evidence="16">
    <location>
        <begin position="876"/>
        <end position="990"/>
    </location>
</feature>
<dbReference type="Gene3D" id="3.40.50.2300">
    <property type="match status" value="1"/>
</dbReference>
<dbReference type="FunFam" id="3.30.565.10:FF:000010">
    <property type="entry name" value="Sensor histidine kinase RcsC"/>
    <property type="match status" value="1"/>
</dbReference>
<evidence type="ECO:0000256" key="14">
    <source>
        <dbReference type="SAM" id="Phobius"/>
    </source>
</evidence>
<keyword evidence="10" id="KW-0902">Two-component regulatory system</keyword>
<dbReference type="Proteomes" id="UP000183613">
    <property type="component" value="Unassembled WGS sequence"/>
</dbReference>
<comment type="subcellular location">
    <subcellularLocation>
        <location evidence="2">Cell membrane</location>
        <topology evidence="2">Multi-pass membrane protein</topology>
    </subcellularLocation>
</comment>
<dbReference type="CDD" id="cd17546">
    <property type="entry name" value="REC_hyHK_CKI1_RcsC-like"/>
    <property type="match status" value="1"/>
</dbReference>
<dbReference type="CDD" id="cd00088">
    <property type="entry name" value="HPT"/>
    <property type="match status" value="1"/>
</dbReference>
<name>A0A1H5GHU0_PSEDM</name>
<evidence type="ECO:0000256" key="1">
    <source>
        <dbReference type="ARBA" id="ARBA00000085"/>
    </source>
</evidence>
<dbReference type="InterPro" id="IPR001789">
    <property type="entry name" value="Sig_transdc_resp-reg_receiver"/>
</dbReference>
<dbReference type="GO" id="GO:0005886">
    <property type="term" value="C:plasma membrane"/>
    <property type="evidence" value="ECO:0007669"/>
    <property type="project" value="UniProtKB-SubCell"/>
</dbReference>
<dbReference type="SUPFAM" id="SSF47384">
    <property type="entry name" value="Homodimeric domain of signal transducing histidine kinase"/>
    <property type="match status" value="1"/>
</dbReference>
<keyword evidence="5 13" id="KW-0597">Phosphoprotein</keyword>
<organism evidence="18 19">
    <name type="scientific">Pseudomonas deceptionensis</name>
    <dbReference type="NCBI Taxonomy" id="882211"/>
    <lineage>
        <taxon>Bacteria</taxon>
        <taxon>Pseudomonadati</taxon>
        <taxon>Pseudomonadota</taxon>
        <taxon>Gammaproteobacteria</taxon>
        <taxon>Pseudomonadales</taxon>
        <taxon>Pseudomonadaceae</taxon>
        <taxon>Pseudomonas</taxon>
    </lineage>
</organism>
<evidence type="ECO:0000259" key="16">
    <source>
        <dbReference type="PROSITE" id="PS50110"/>
    </source>
</evidence>
<dbReference type="PANTHER" id="PTHR45339">
    <property type="entry name" value="HYBRID SIGNAL TRANSDUCTION HISTIDINE KINASE J"/>
    <property type="match status" value="1"/>
</dbReference>
<dbReference type="GO" id="GO:0000155">
    <property type="term" value="F:phosphorelay sensor kinase activity"/>
    <property type="evidence" value="ECO:0007669"/>
    <property type="project" value="InterPro"/>
</dbReference>
<keyword evidence="19" id="KW-1185">Reference proteome</keyword>
<dbReference type="SUPFAM" id="SSF47226">
    <property type="entry name" value="Histidine-containing phosphotransfer domain, HPT domain"/>
    <property type="match status" value="1"/>
</dbReference>
<dbReference type="SUPFAM" id="SSF55874">
    <property type="entry name" value="ATPase domain of HSP90 chaperone/DNA topoisomerase II/histidine kinase"/>
    <property type="match status" value="1"/>
</dbReference>
<feature type="modified residue" description="4-aspartylphosphate" evidence="13">
    <location>
        <position position="925"/>
    </location>
</feature>
<gene>
    <name evidence="18" type="ORF">SAMN04489800_0049</name>
</gene>
<dbReference type="Gene3D" id="3.30.565.10">
    <property type="entry name" value="Histidine kinase-like ATPase, C-terminal domain"/>
    <property type="match status" value="1"/>
</dbReference>
<dbReference type="SMART" id="SM00387">
    <property type="entry name" value="HATPase_c"/>
    <property type="match status" value="1"/>
</dbReference>